<dbReference type="AlphaFoldDB" id="A0AA96WER1"/>
<proteinExistence type="predicted"/>
<accession>A0AA96WER1</accession>
<dbReference type="Pfam" id="PF08852">
    <property type="entry name" value="DUF1822"/>
    <property type="match status" value="1"/>
</dbReference>
<dbReference type="InterPro" id="IPR014951">
    <property type="entry name" value="DUF1822"/>
</dbReference>
<protein>
    <submittedName>
        <fullName evidence="1">DUF1822 family protein</fullName>
    </submittedName>
</protein>
<dbReference type="RefSeq" id="WP_316429540.1">
    <property type="nucleotide sequence ID" value="NZ_CP053586.1"/>
</dbReference>
<name>A0AA96WER1_9CYAN</name>
<reference evidence="1" key="1">
    <citation type="submission" date="2020-05" db="EMBL/GenBank/DDBJ databases">
        <authorList>
            <person name="Zhu T."/>
            <person name="Keshari N."/>
            <person name="Lu X."/>
        </authorList>
    </citation>
    <scope>NUCLEOTIDE SEQUENCE</scope>
    <source>
        <strain evidence="1">NK1-12</strain>
    </source>
</reference>
<organism evidence="1">
    <name type="scientific">Leptolyngbya sp. NK1-12</name>
    <dbReference type="NCBI Taxonomy" id="2547451"/>
    <lineage>
        <taxon>Bacteria</taxon>
        <taxon>Bacillati</taxon>
        <taxon>Cyanobacteriota</taxon>
        <taxon>Cyanophyceae</taxon>
        <taxon>Leptolyngbyales</taxon>
        <taxon>Leptolyngbyaceae</taxon>
        <taxon>Leptolyngbya group</taxon>
        <taxon>Leptolyngbya</taxon>
    </lineage>
</organism>
<sequence length="385" mass="43349">MFAFADPTELWLELASVPQAWRPAAYSSAASRWNGYLNHLCLTAMLDWLRAEQGPRTTSWLEERQWPSLWEVVSGSIITIGDRRLALIPTEAIDDGELAVPQEWVDLPDWIADYYLAVQMQLSDGEADGEASWLRVWGYATHYDLKTFGQYDAEDRTYSLAADQLTQDWNALWVTMQFCPQAQTRAAVAPLPELAPAQAESLIQRLATQPLPRLAVPFAFWGGLIQSSTWRQQLYQRRTQTEARVNLGQWFQQQVSSGWQRLETLLATDRQLALNLRSGREAADARQVKLIALGDQTVALVVQLSRTEDERVAVLVQVHPAGDASTVPANLELKLLTETGETLQTVQAGAEDSYIQLRRFRCPVGTEFQVKIELGGAQVSERFIM</sequence>
<evidence type="ECO:0000313" key="1">
    <source>
        <dbReference type="EMBL" id="WNZ23993.1"/>
    </source>
</evidence>
<gene>
    <name evidence="1" type="ORF">HJG54_14765</name>
</gene>
<dbReference type="EMBL" id="CP053586">
    <property type="protein sequence ID" value="WNZ23993.1"/>
    <property type="molecule type" value="Genomic_DNA"/>
</dbReference>